<feature type="transmembrane region" description="Helical" evidence="1">
    <location>
        <begin position="246"/>
        <end position="276"/>
    </location>
</feature>
<gene>
    <name evidence="2" type="ORF">HNW77_11710</name>
</gene>
<keyword evidence="1" id="KW-0472">Membrane</keyword>
<evidence type="ECO:0000256" key="1">
    <source>
        <dbReference type="SAM" id="Phobius"/>
    </source>
</evidence>
<reference evidence="2 3" key="1">
    <citation type="journal article" date="2020" name="Microorganisms">
        <title>Description of Komagataeibacter melaceti sp. nov. and Komagataeibacter melomenusus sp. nov. Isolated from Apple Cider Vinegar.</title>
        <authorList>
            <person name="Maric L."/>
            <person name="Cleenwerck I."/>
            <person name="Accetto T."/>
            <person name="Vandamme P."/>
            <person name="Trcek J."/>
        </authorList>
    </citation>
    <scope>NUCLEOTIDE SEQUENCE [LARGE SCALE GENOMIC DNA]</scope>
    <source>
        <strain evidence="2 3">AV436</strain>
    </source>
</reference>
<feature type="transmembrane region" description="Helical" evidence="1">
    <location>
        <begin position="171"/>
        <end position="188"/>
    </location>
</feature>
<feature type="transmembrane region" description="Helical" evidence="1">
    <location>
        <begin position="348"/>
        <end position="367"/>
    </location>
</feature>
<feature type="transmembrane region" description="Helical" evidence="1">
    <location>
        <begin position="7"/>
        <end position="23"/>
    </location>
</feature>
<dbReference type="EMBL" id="JABJWC010000030">
    <property type="protein sequence ID" value="NPC67048.1"/>
    <property type="molecule type" value="Genomic_DNA"/>
</dbReference>
<feature type="transmembrane region" description="Helical" evidence="1">
    <location>
        <begin position="374"/>
        <end position="392"/>
    </location>
</feature>
<organism evidence="2 3">
    <name type="scientific">Komagataeibacter melomenusus</name>
    <dbReference type="NCBI Taxonomy" id="2766578"/>
    <lineage>
        <taxon>Bacteria</taxon>
        <taxon>Pseudomonadati</taxon>
        <taxon>Pseudomonadota</taxon>
        <taxon>Alphaproteobacteria</taxon>
        <taxon>Acetobacterales</taxon>
        <taxon>Acetobacteraceae</taxon>
        <taxon>Komagataeibacter</taxon>
    </lineage>
</organism>
<feature type="transmembrane region" description="Helical" evidence="1">
    <location>
        <begin position="74"/>
        <end position="94"/>
    </location>
</feature>
<feature type="transmembrane region" description="Helical" evidence="1">
    <location>
        <begin position="200"/>
        <end position="226"/>
    </location>
</feature>
<keyword evidence="1" id="KW-1133">Transmembrane helix</keyword>
<comment type="caution">
    <text evidence="2">The sequence shown here is derived from an EMBL/GenBank/DDBJ whole genome shotgun (WGS) entry which is preliminary data.</text>
</comment>
<feature type="transmembrane region" description="Helical" evidence="1">
    <location>
        <begin position="283"/>
        <end position="300"/>
    </location>
</feature>
<keyword evidence="1" id="KW-0812">Transmembrane</keyword>
<dbReference type="RefSeq" id="WP_172157810.1">
    <property type="nucleotide sequence ID" value="NZ_JABJWC010000030.1"/>
</dbReference>
<protein>
    <recommendedName>
        <fullName evidence="4">Glycosyltransferase RgtA/B/C/D-like domain-containing protein</fullName>
    </recommendedName>
</protein>
<sequence>MKIENKKLYYIFYIISIILLFRFTRIDDIHKSMAAFYYVHQDIWLLLAAMGIVGLANWFSALRPLPLKLTFLPRYIWAVAAGLCAFCLVGHWLVLCGYDASRDEQMANFDSYIFASGHLVAPLSELWRDNSDVLNTNFLYPSVHRGAWVSAYLPINAAIRALFRLFAFPELANPLITALGAIALWACVRQLWPKDKEAPWVALLLYCLSGQILCLGMTAYAMPAHLTFDLIWLWLYLQKRWWSDTLALVVAFFTVGLHQPIMHPLFAAPFLCLLVFQRQWPRVAFYFIGYAVIGLFWLKWPAYISTLVQSGGVAPPPGADYISRLVETVSRNGLMAIPYMLLNMARLIAWNHLLLLPLVWIGVSLCWRQRLVQALAGGIILTFMVMMIIMPYQGHAFGYRYFNGLLGNFILLAVYGWKMIVPQEPKWRSLMVYTSAGIAIVMIPMQLFFSHHFYSTFSQESKRIASMDADYFIYTGAIDLPLFGWDVVLNRPDLSNRPVRLIGDLMSDNFVKALCSTHPSVMMLPIEALRPIEGLFSQRRAQLMQPNNVHFANILYEAGCQVK</sequence>
<name>A0ABX2AFK8_9PROT</name>
<proteinExistence type="predicted"/>
<accession>A0ABX2AFK8</accession>
<feature type="transmembrane region" description="Helical" evidence="1">
    <location>
        <begin position="398"/>
        <end position="418"/>
    </location>
</feature>
<evidence type="ECO:0000313" key="3">
    <source>
        <dbReference type="Proteomes" id="UP000623090"/>
    </source>
</evidence>
<evidence type="ECO:0008006" key="4">
    <source>
        <dbReference type="Google" id="ProtNLM"/>
    </source>
</evidence>
<feature type="transmembrane region" description="Helical" evidence="1">
    <location>
        <begin position="430"/>
        <end position="451"/>
    </location>
</feature>
<feature type="transmembrane region" description="Helical" evidence="1">
    <location>
        <begin position="43"/>
        <end position="62"/>
    </location>
</feature>
<dbReference type="Proteomes" id="UP000623090">
    <property type="component" value="Unassembled WGS sequence"/>
</dbReference>
<evidence type="ECO:0000313" key="2">
    <source>
        <dbReference type="EMBL" id="NPC67048.1"/>
    </source>
</evidence>
<keyword evidence="3" id="KW-1185">Reference proteome</keyword>